<dbReference type="PANTHER" id="PTHR43798">
    <property type="entry name" value="MONOACYLGLYCEROL LIPASE"/>
    <property type="match status" value="1"/>
</dbReference>
<dbReference type="RefSeq" id="WP_145770766.1">
    <property type="nucleotide sequence ID" value="NZ_LR778301.1"/>
</dbReference>
<accession>A0A6S6YC40</accession>
<dbReference type="SUPFAM" id="SSF53474">
    <property type="entry name" value="alpha/beta-Hydrolases"/>
    <property type="match status" value="1"/>
</dbReference>
<gene>
    <name evidence="1" type="ORF">DENOEST_3072</name>
</gene>
<dbReference type="GO" id="GO:0016020">
    <property type="term" value="C:membrane"/>
    <property type="evidence" value="ECO:0007669"/>
    <property type="project" value="TreeGrafter"/>
</dbReference>
<name>A0A6S6YC40_9PROT</name>
<dbReference type="AlphaFoldDB" id="A0A6S6YC40"/>
<dbReference type="GO" id="GO:0016787">
    <property type="term" value="F:hydrolase activity"/>
    <property type="evidence" value="ECO:0007669"/>
    <property type="project" value="UniProtKB-KW"/>
</dbReference>
<reference evidence="1 2" key="1">
    <citation type="submission" date="2020-03" db="EMBL/GenBank/DDBJ databases">
        <authorList>
            <consortium name="Genoscope - CEA"/>
            <person name="William W."/>
        </authorList>
    </citation>
    <scope>NUCLEOTIDE SEQUENCE [LARGE SCALE GENOMIC DNA]</scope>
    <source>
        <strain evidence="2">DSM 16959</strain>
    </source>
</reference>
<dbReference type="Gene3D" id="3.40.50.1820">
    <property type="entry name" value="alpha/beta hydrolase"/>
    <property type="match status" value="1"/>
</dbReference>
<organism evidence="1 2">
    <name type="scientific">Denitratisoma oestradiolicum</name>
    <dbReference type="NCBI Taxonomy" id="311182"/>
    <lineage>
        <taxon>Bacteria</taxon>
        <taxon>Pseudomonadati</taxon>
        <taxon>Pseudomonadota</taxon>
        <taxon>Betaproteobacteria</taxon>
        <taxon>Nitrosomonadales</taxon>
        <taxon>Sterolibacteriaceae</taxon>
        <taxon>Denitratisoma</taxon>
    </lineage>
</organism>
<sequence>MPQQIIGPTSQHYFSHRLKLHYVDWGNEGAPPLLMIHGGYDHARNWDWMAQELRRDYHIIAPDLRGHGDSEWGLGGSYMLADFVYDIAQVLRHTGLKPVRIIGHSFGGFLSLLFAGTFPEMVHRLIAIDPFIHSPQQLQAQRDKPVAPQLIEWMDRLHHLSARQPRRYPTLGDALQRMRDENPHLSIDQARHLTIHGVNQNEDGSYSWKYDNYMRGMQPQLLSGPECMELWSRIACPVLFLRGGESKFSDPQSNGALDHFRDARAVNIPGAGHWVHHDKLAQVLDLTRGFLAD</sequence>
<dbReference type="InterPro" id="IPR029058">
    <property type="entry name" value="AB_hydrolase_fold"/>
</dbReference>
<proteinExistence type="predicted"/>
<dbReference type="Proteomes" id="UP000515733">
    <property type="component" value="Chromosome"/>
</dbReference>
<dbReference type="PANTHER" id="PTHR43798:SF33">
    <property type="entry name" value="HYDROLASE, PUTATIVE (AFU_ORTHOLOGUE AFUA_2G14860)-RELATED"/>
    <property type="match status" value="1"/>
</dbReference>
<dbReference type="KEGG" id="doe:DENOEST_3072"/>
<dbReference type="InterPro" id="IPR000073">
    <property type="entry name" value="AB_hydrolase_1"/>
</dbReference>
<dbReference type="InterPro" id="IPR050266">
    <property type="entry name" value="AB_hydrolase_sf"/>
</dbReference>
<evidence type="ECO:0000313" key="2">
    <source>
        <dbReference type="Proteomes" id="UP000515733"/>
    </source>
</evidence>
<dbReference type="PRINTS" id="PR00111">
    <property type="entry name" value="ABHYDROLASE"/>
</dbReference>
<protein>
    <submittedName>
        <fullName evidence="1">Alpha/beta hydrolase fold protein</fullName>
    </submittedName>
</protein>
<keyword evidence="2" id="KW-1185">Reference proteome</keyword>
<dbReference type="OrthoDB" id="9793083at2"/>
<dbReference type="Pfam" id="PF00561">
    <property type="entry name" value="Abhydrolase_1"/>
    <property type="match status" value="1"/>
</dbReference>
<dbReference type="PRINTS" id="PR00412">
    <property type="entry name" value="EPOXHYDRLASE"/>
</dbReference>
<evidence type="ECO:0000313" key="1">
    <source>
        <dbReference type="EMBL" id="CAB1370226.1"/>
    </source>
</evidence>
<keyword evidence="1" id="KW-0378">Hydrolase</keyword>
<dbReference type="EMBL" id="LR778301">
    <property type="protein sequence ID" value="CAB1370226.1"/>
    <property type="molecule type" value="Genomic_DNA"/>
</dbReference>
<dbReference type="InterPro" id="IPR000639">
    <property type="entry name" value="Epox_hydrolase-like"/>
</dbReference>